<gene>
    <name evidence="3" type="ORF">GB881_15430</name>
</gene>
<feature type="transmembrane region" description="Helical" evidence="2">
    <location>
        <begin position="41"/>
        <end position="62"/>
    </location>
</feature>
<protein>
    <recommendedName>
        <fullName evidence="5">DUF4232 domain-containing protein</fullName>
    </recommendedName>
</protein>
<proteinExistence type="predicted"/>
<dbReference type="RefSeq" id="WP_152194612.1">
    <property type="nucleotide sequence ID" value="NZ_VUKD01000002.1"/>
</dbReference>
<name>A0A6N7ELV0_9MICO</name>
<keyword evidence="2" id="KW-1133">Transmembrane helix</keyword>
<dbReference type="Proteomes" id="UP000437709">
    <property type="component" value="Unassembled WGS sequence"/>
</dbReference>
<keyword evidence="4" id="KW-1185">Reference proteome</keyword>
<dbReference type="AlphaFoldDB" id="A0A6N7ELV0"/>
<evidence type="ECO:0000313" key="3">
    <source>
        <dbReference type="EMBL" id="MPV38411.1"/>
    </source>
</evidence>
<evidence type="ECO:0008006" key="5">
    <source>
        <dbReference type="Google" id="ProtNLM"/>
    </source>
</evidence>
<dbReference type="OrthoDB" id="5189092at2"/>
<reference evidence="3 4" key="1">
    <citation type="submission" date="2019-10" db="EMBL/GenBank/DDBJ databases">
        <title>Georgenia wutianyii sp. nov. and Georgenia yuyongxinii sp. nov. isolated from plateau pika (Ochotona curzoniae) in the Qinghai-Tibet plateau of China.</title>
        <authorList>
            <person name="Tian Z."/>
        </authorList>
    </citation>
    <scope>NUCLEOTIDE SEQUENCE [LARGE SCALE GENOMIC DNA]</scope>
    <source>
        <strain evidence="3 4">JCM 19765</strain>
    </source>
</reference>
<dbReference type="EMBL" id="WHPC01000079">
    <property type="protein sequence ID" value="MPV38411.1"/>
    <property type="molecule type" value="Genomic_DNA"/>
</dbReference>
<accession>A0A6N7ELV0</accession>
<sequence length="217" mass="21887">MGTTQGTTRRTTDRPRAGGGAGRAQGRRPRPSRAVIWRRRILALLVLLALVVGVVLGVGALVRMLSAQGAETLEAGSTPADEQTGPVDPGPCTPADMDATVSTEAGTAGEPVTFALTLTNAGDAACLVDAGSAALVLTVHSGDDRVWSSGDCAAEPTVRELLLDAGDATETTLTWKGSRSAAGCPSGQGAATAGTYRVQTSLDGAALDGAREVFTLG</sequence>
<comment type="caution">
    <text evidence="3">The sequence shown here is derived from an EMBL/GenBank/DDBJ whole genome shotgun (WGS) entry which is preliminary data.</text>
</comment>
<evidence type="ECO:0000256" key="2">
    <source>
        <dbReference type="SAM" id="Phobius"/>
    </source>
</evidence>
<feature type="region of interest" description="Disordered" evidence="1">
    <location>
        <begin position="1"/>
        <end position="30"/>
    </location>
</feature>
<keyword evidence="2" id="KW-0472">Membrane</keyword>
<organism evidence="3 4">
    <name type="scientific">Georgenia subflava</name>
    <dbReference type="NCBI Taxonomy" id="1622177"/>
    <lineage>
        <taxon>Bacteria</taxon>
        <taxon>Bacillati</taxon>
        <taxon>Actinomycetota</taxon>
        <taxon>Actinomycetes</taxon>
        <taxon>Micrococcales</taxon>
        <taxon>Bogoriellaceae</taxon>
        <taxon>Georgenia</taxon>
    </lineage>
</organism>
<evidence type="ECO:0000256" key="1">
    <source>
        <dbReference type="SAM" id="MobiDB-lite"/>
    </source>
</evidence>
<evidence type="ECO:0000313" key="4">
    <source>
        <dbReference type="Proteomes" id="UP000437709"/>
    </source>
</evidence>
<keyword evidence="2" id="KW-0812">Transmembrane</keyword>